<feature type="active site" description="Nucleophile" evidence="4">
    <location>
        <position position="247"/>
    </location>
</feature>
<dbReference type="GO" id="GO:0046872">
    <property type="term" value="F:metal ion binding"/>
    <property type="evidence" value="ECO:0007669"/>
    <property type="project" value="UniProtKB-KW"/>
</dbReference>
<gene>
    <name evidence="7" type="ORF">CVT23_01605</name>
</gene>
<reference evidence="7 8" key="1">
    <citation type="submission" date="2017-11" db="EMBL/GenBank/DDBJ databases">
        <title>Draft genome sequence of Rhizobiales bacterium SY3-13.</title>
        <authorList>
            <person name="Sun C."/>
        </authorList>
    </citation>
    <scope>NUCLEOTIDE SEQUENCE [LARGE SCALE GENOMIC DNA]</scope>
    <source>
        <strain evidence="7 8">SY3-13</strain>
    </source>
</reference>
<comment type="similarity">
    <text evidence="1">Belongs to the peptidase S45 family.</text>
</comment>
<keyword evidence="6" id="KW-0472">Membrane</keyword>
<evidence type="ECO:0000256" key="2">
    <source>
        <dbReference type="ARBA" id="ARBA00022801"/>
    </source>
</evidence>
<feature type="binding site" evidence="5">
    <location>
        <position position="322"/>
    </location>
    <ligand>
        <name>Ca(2+)</name>
        <dbReference type="ChEBI" id="CHEBI:29108"/>
    </ligand>
</feature>
<dbReference type="RefSeq" id="WP_109793827.1">
    <property type="nucleotide sequence ID" value="NZ_PHIG01000005.1"/>
</dbReference>
<dbReference type="Pfam" id="PF01804">
    <property type="entry name" value="Penicil_amidase"/>
    <property type="match status" value="1"/>
</dbReference>
<comment type="caution">
    <text evidence="7">The sequence shown here is derived from an EMBL/GenBank/DDBJ whole genome shotgun (WGS) entry which is preliminary data.</text>
</comment>
<keyword evidence="6" id="KW-0812">Transmembrane</keyword>
<name>A0A2M9G6S2_9PROT</name>
<dbReference type="Gene3D" id="1.10.439.10">
    <property type="entry name" value="Penicillin Amidohydrolase, domain 1"/>
    <property type="match status" value="1"/>
</dbReference>
<dbReference type="SUPFAM" id="SSF56235">
    <property type="entry name" value="N-terminal nucleophile aminohydrolases (Ntn hydrolases)"/>
    <property type="match status" value="1"/>
</dbReference>
<dbReference type="Gene3D" id="1.10.1400.10">
    <property type="match status" value="1"/>
</dbReference>
<feature type="binding site" evidence="5">
    <location>
        <position position="187"/>
    </location>
    <ligand>
        <name>Ca(2+)</name>
        <dbReference type="ChEBI" id="CHEBI:29108"/>
    </ligand>
</feature>
<evidence type="ECO:0000256" key="1">
    <source>
        <dbReference type="ARBA" id="ARBA00006586"/>
    </source>
</evidence>
<dbReference type="GO" id="GO:0016811">
    <property type="term" value="F:hydrolase activity, acting on carbon-nitrogen (but not peptide) bonds, in linear amides"/>
    <property type="evidence" value="ECO:0007669"/>
    <property type="project" value="InterPro"/>
</dbReference>
<dbReference type="Gene3D" id="2.30.120.10">
    <property type="match status" value="1"/>
</dbReference>
<keyword evidence="8" id="KW-1185">Reference proteome</keyword>
<evidence type="ECO:0000256" key="3">
    <source>
        <dbReference type="ARBA" id="ARBA00023145"/>
    </source>
</evidence>
<keyword evidence="5" id="KW-0479">Metal-binding</keyword>
<proteinExistence type="inferred from homology"/>
<dbReference type="GO" id="GO:0017000">
    <property type="term" value="P:antibiotic biosynthetic process"/>
    <property type="evidence" value="ECO:0007669"/>
    <property type="project" value="InterPro"/>
</dbReference>
<evidence type="ECO:0000313" key="7">
    <source>
        <dbReference type="EMBL" id="PJK31401.1"/>
    </source>
</evidence>
<feature type="binding site" evidence="5">
    <location>
        <position position="319"/>
    </location>
    <ligand>
        <name>Ca(2+)</name>
        <dbReference type="ChEBI" id="CHEBI:29108"/>
    </ligand>
</feature>
<evidence type="ECO:0000256" key="6">
    <source>
        <dbReference type="SAM" id="Phobius"/>
    </source>
</evidence>
<evidence type="ECO:0000313" key="8">
    <source>
        <dbReference type="Proteomes" id="UP000229498"/>
    </source>
</evidence>
<dbReference type="Proteomes" id="UP000229498">
    <property type="component" value="Unassembled WGS sequence"/>
</dbReference>
<dbReference type="EMBL" id="PHIG01000005">
    <property type="protein sequence ID" value="PJK31401.1"/>
    <property type="molecule type" value="Genomic_DNA"/>
</dbReference>
<dbReference type="InterPro" id="IPR014395">
    <property type="entry name" value="Pen/GL7ACA/AHL_acylase"/>
</dbReference>
<evidence type="ECO:0000256" key="5">
    <source>
        <dbReference type="PIRSR" id="PIRSR001227-2"/>
    </source>
</evidence>
<protein>
    <submittedName>
        <fullName evidence="7">Penicillin acylase family protein</fullName>
    </submittedName>
</protein>
<dbReference type="InterPro" id="IPR029055">
    <property type="entry name" value="Ntn_hydrolases_N"/>
</dbReference>
<dbReference type="PANTHER" id="PTHR34218">
    <property type="entry name" value="PEPTIDASE S45 PENICILLIN AMIDASE"/>
    <property type="match status" value="1"/>
</dbReference>
<dbReference type="InterPro" id="IPR043146">
    <property type="entry name" value="Penicillin_amidase_N_B-knob"/>
</dbReference>
<dbReference type="OrthoDB" id="9760084at2"/>
<organism evidence="7 8">
    <name type="scientific">Minwuia thermotolerans</name>
    <dbReference type="NCBI Taxonomy" id="2056226"/>
    <lineage>
        <taxon>Bacteria</taxon>
        <taxon>Pseudomonadati</taxon>
        <taxon>Pseudomonadota</taxon>
        <taxon>Alphaproteobacteria</taxon>
        <taxon>Minwuiales</taxon>
        <taxon>Minwuiaceae</taxon>
        <taxon>Minwuia</taxon>
    </lineage>
</organism>
<dbReference type="InterPro" id="IPR002692">
    <property type="entry name" value="S45"/>
</dbReference>
<sequence>MKWIWRILGTLVVFLAIAVIGLFVVGRMTLPQVDGEVALPALEGEIRIVRDRFAVPHIYAGSREDTVFALGFVHAQDRLWQMELQRRIGQGRLSEFAGEKTVQTDIFLRTLGFYRAAEATVPNLDARTRSLLQRYADGVNAFLENDGGLLPPEFLILGIEPEPWKPADSLVWLKMMALDLSENWTSEATRAQVARLLGPERMRQIWPPYPADGAVALPDQAALDALPDLGPMIAAARPFRRHDGLGSNNWVVDGSRSATGKPLLANDPHLGLQTPSVWYFAHWDDGETAAMGATLPGLPFVVLGRNRHLAWGFTNTGPDTQDLVIEQINPDNPNQYRTEAGWADFETRQEVIRVKDAAERTITVRETRNGPVLNEATGRVREFAPEDHVVALRWHVLEANEMTARAGLRAADARTVTELQEIMRDFDGAQQNIVIADVEGNIGFVAAGKVPIRADRSPWQGMLPVRGWEPGGQRLGFVPHRHLPSAVNPESGFVVTANNRIVGDDYPYFLTNEWAPPYRAQRITDLLTARNAHSVESFKTIQADQVSLMVREFLPLMLAFEPASERARAVVADLKIWDGDMSADRIEPTVFSAWYRQFVRQVLIDEGRGAFEELWAPRVLFMRRVLADADGMSIWCDDVATDAHETCADMLSRSLDLALADLEQRFGADRQNWVWGPIHEALSDHNPFTHVPVLRDIFDIRTPVGGDSFTINVAHSTMRRERDPFTTNSAASMRAIYDLDDLNRSLYIHSTGQSGNVLSGHYSGFVDRWQRVDYIPMSMRTEDIEPGAIGVLRLVPAR</sequence>
<keyword evidence="6" id="KW-1133">Transmembrane helix</keyword>
<evidence type="ECO:0000256" key="4">
    <source>
        <dbReference type="PIRSR" id="PIRSR001227-1"/>
    </source>
</evidence>
<keyword evidence="2" id="KW-0378">Hydrolase</keyword>
<dbReference type="Gene3D" id="3.60.20.10">
    <property type="entry name" value="Glutamine Phosphoribosylpyrophosphate, subunit 1, domain 1"/>
    <property type="match status" value="1"/>
</dbReference>
<feature type="transmembrane region" description="Helical" evidence="6">
    <location>
        <begin position="7"/>
        <end position="26"/>
    </location>
</feature>
<dbReference type="InterPro" id="IPR043147">
    <property type="entry name" value="Penicillin_amidase_A-knob"/>
</dbReference>
<dbReference type="CDD" id="cd03747">
    <property type="entry name" value="Ntn_PGA_like"/>
    <property type="match status" value="1"/>
</dbReference>
<keyword evidence="5" id="KW-0106">Calcium</keyword>
<comment type="cofactor">
    <cofactor evidence="5">
        <name>Ca(2+)</name>
        <dbReference type="ChEBI" id="CHEBI:29108"/>
    </cofactor>
    <text evidence="5">Binds 1 Ca(2+) ion per dimer.</text>
</comment>
<dbReference type="AlphaFoldDB" id="A0A2M9G6S2"/>
<accession>A0A2M9G6S2</accession>
<keyword evidence="3" id="KW-0865">Zymogen</keyword>
<dbReference type="PANTHER" id="PTHR34218:SF4">
    <property type="entry name" value="ACYL-HOMOSERINE LACTONE ACYLASE QUIP"/>
    <property type="match status" value="1"/>
</dbReference>
<dbReference type="PIRSF" id="PIRSF001227">
    <property type="entry name" value="Pen_acylase"/>
    <property type="match status" value="1"/>
</dbReference>
<dbReference type="InterPro" id="IPR023343">
    <property type="entry name" value="Penicillin_amidase_dom1"/>
</dbReference>